<protein>
    <submittedName>
        <fullName evidence="2">Tripartite motif-containing 59-related</fullName>
    </submittedName>
</protein>
<dbReference type="EMBL" id="JANTQA010000070">
    <property type="protein sequence ID" value="KAJ3425165.1"/>
    <property type="molecule type" value="Genomic_DNA"/>
</dbReference>
<proteinExistence type="predicted"/>
<keyword evidence="1" id="KW-0175">Coiled coil</keyword>
<feature type="coiled-coil region" evidence="1">
    <location>
        <begin position="112"/>
        <end position="156"/>
    </location>
</feature>
<evidence type="ECO:0000313" key="2">
    <source>
        <dbReference type="EMBL" id="KAJ3425165.1"/>
    </source>
</evidence>
<sequence length="537" mass="62988">MTEKKCSNCKKNKYCPISCSTCNKPYCYNCFGSFQKHAEECKLEFAKKNKYRARECEKCKLDQEQDPEKPINYCKQCNAILCHTHTWEHCKPHITQVEPIQDASERFKGESLEQLNNTNILIQRRKENVEQLQDLKKECQREKDTVLKQIAKLKKKCIKFVMEEIKNNKQCVNETQEQKIQQLISKIGFCDHNLKQLGLFQQLANETIECHKNKYYARTIQNFKSLQNSIELLKIDPPDIDEDPNFTVALNVDKIKTEISNLDFSSAFDLSKTTLQIEEAFGEGLENIKQHRLVLTLYEKESNSALSEKSVDIKVVLKDSMDAPKTFVSWTKMKNQDQQKYVSDYHLNPEEIMTFDSISVDVVTHHFDRYYLDPNNNNRNTYTSRVQESQQDIDWVTRIEKFVYKKGTHEILYRITNSDPQKHTKQGIRIGIVDSMEKHQNRTYRTNQKAVLFQTLWNENQSETLFFNQGMPESKGRPISKNSDLYLIIDMKKHSIICKDTSNNEYYPEFSPIANEVKVIIETLGDVQIEELLKKEL</sequence>
<evidence type="ECO:0000313" key="3">
    <source>
        <dbReference type="Proteomes" id="UP001146793"/>
    </source>
</evidence>
<dbReference type="AlphaFoldDB" id="A0AAV7Y8G7"/>
<accession>A0AAV7Y8G7</accession>
<gene>
    <name evidence="2" type="ORF">M0812_27600</name>
</gene>
<dbReference type="Proteomes" id="UP001146793">
    <property type="component" value="Unassembled WGS sequence"/>
</dbReference>
<reference evidence="2" key="1">
    <citation type="submission" date="2022-08" db="EMBL/GenBank/DDBJ databases">
        <title>Novel sulphate-reducing endosymbionts in the free-living metamonad Anaeramoeba.</title>
        <authorList>
            <person name="Jerlstrom-Hultqvist J."/>
            <person name="Cepicka I."/>
            <person name="Gallot-Lavallee L."/>
            <person name="Salas-Leiva D."/>
            <person name="Curtis B.A."/>
            <person name="Zahonova K."/>
            <person name="Pipaliya S."/>
            <person name="Dacks J."/>
            <person name="Roger A.J."/>
        </authorList>
    </citation>
    <scope>NUCLEOTIDE SEQUENCE</scope>
    <source>
        <strain evidence="2">Busselton2</strain>
    </source>
</reference>
<comment type="caution">
    <text evidence="2">The sequence shown here is derived from an EMBL/GenBank/DDBJ whole genome shotgun (WGS) entry which is preliminary data.</text>
</comment>
<evidence type="ECO:0000256" key="1">
    <source>
        <dbReference type="SAM" id="Coils"/>
    </source>
</evidence>
<name>A0AAV7Y8G7_9EUKA</name>
<organism evidence="2 3">
    <name type="scientific">Anaeramoeba flamelloides</name>
    <dbReference type="NCBI Taxonomy" id="1746091"/>
    <lineage>
        <taxon>Eukaryota</taxon>
        <taxon>Metamonada</taxon>
        <taxon>Anaeramoebidae</taxon>
        <taxon>Anaeramoeba</taxon>
    </lineage>
</organism>